<evidence type="ECO:0000256" key="1">
    <source>
        <dbReference type="SAM" id="MobiDB-lite"/>
    </source>
</evidence>
<protein>
    <recommendedName>
        <fullName evidence="5">Tat pathway signal sequence domain protein</fullName>
    </recommendedName>
</protein>
<dbReference type="RefSeq" id="WP_251409575.1">
    <property type="nucleotide sequence ID" value="NZ_JAMQGM010000008.1"/>
</dbReference>
<keyword evidence="4" id="KW-1185">Reference proteome</keyword>
<feature type="signal peptide" evidence="2">
    <location>
        <begin position="1"/>
        <end position="20"/>
    </location>
</feature>
<evidence type="ECO:0000313" key="3">
    <source>
        <dbReference type="EMBL" id="MCM2576527.1"/>
    </source>
</evidence>
<sequence length="200" mass="21855">MPRRTRLIATAGLLLTLATAAGLRVLDRPGPPEPPAPWPIHATDITYTGISRPADRQSRSFSFTLRAEATSRTPVTVETLRQGYRSLRTHVTPRLPTTLRSGHPHRITVTMTVRSCKDLPLDAGLPFLDVTLRNVRARQEISEILGAAYAHDLTQALRTICRPTPAPRHSGTAHSHHPVTSFRGDTGSMSPAAPRSGNRT</sequence>
<feature type="region of interest" description="Disordered" evidence="1">
    <location>
        <begin position="162"/>
        <end position="200"/>
    </location>
</feature>
<gene>
    <name evidence="3" type="ORF">M1E25_04010</name>
</gene>
<evidence type="ECO:0008006" key="5">
    <source>
        <dbReference type="Google" id="ProtNLM"/>
    </source>
</evidence>
<evidence type="ECO:0000256" key="2">
    <source>
        <dbReference type="SAM" id="SignalP"/>
    </source>
</evidence>
<keyword evidence="2" id="KW-0732">Signal</keyword>
<reference evidence="3" key="1">
    <citation type="journal article" date="2023" name="Int. J. Syst. Evol. Microbiol.">
        <title>Streptomyces meridianus sp. nov. isolated from brackish water of the Tagus estuary in Alcochete, Portugal.</title>
        <authorList>
            <person name="Santos J.D.N."/>
            <person name="Klimek D."/>
            <person name="Calusinska M."/>
            <person name="Lobo Da Cunha A."/>
            <person name="Catita J."/>
            <person name="Goncalves H."/>
            <person name="Gonzalez I."/>
            <person name="Reyes F."/>
            <person name="Lage O.M."/>
        </authorList>
    </citation>
    <scope>NUCLEOTIDE SEQUENCE</scope>
    <source>
        <strain evidence="3">MTZ3.1</strain>
    </source>
</reference>
<name>A0ABT0X4D7_9ACTN</name>
<dbReference type="EMBL" id="JAMQGM010000008">
    <property type="protein sequence ID" value="MCM2576527.1"/>
    <property type="molecule type" value="Genomic_DNA"/>
</dbReference>
<dbReference type="Proteomes" id="UP001167160">
    <property type="component" value="Unassembled WGS sequence"/>
</dbReference>
<feature type="chain" id="PRO_5046782746" description="Tat pathway signal sequence domain protein" evidence="2">
    <location>
        <begin position="21"/>
        <end position="200"/>
    </location>
</feature>
<accession>A0ABT0X4D7</accession>
<proteinExistence type="predicted"/>
<comment type="caution">
    <text evidence="3">The sequence shown here is derived from an EMBL/GenBank/DDBJ whole genome shotgun (WGS) entry which is preliminary data.</text>
</comment>
<evidence type="ECO:0000313" key="4">
    <source>
        <dbReference type="Proteomes" id="UP001167160"/>
    </source>
</evidence>
<organism evidence="3 4">
    <name type="scientific">Streptomyces meridianus</name>
    <dbReference type="NCBI Taxonomy" id="2938945"/>
    <lineage>
        <taxon>Bacteria</taxon>
        <taxon>Bacillati</taxon>
        <taxon>Actinomycetota</taxon>
        <taxon>Actinomycetes</taxon>
        <taxon>Kitasatosporales</taxon>
        <taxon>Streptomycetaceae</taxon>
        <taxon>Streptomyces</taxon>
    </lineage>
</organism>